<dbReference type="PANTHER" id="PTHR10655">
    <property type="entry name" value="LYSOPHOSPHOLIPASE-RELATED"/>
    <property type="match status" value="1"/>
</dbReference>
<proteinExistence type="inferred from homology"/>
<evidence type="ECO:0000256" key="2">
    <source>
        <dbReference type="ARBA" id="ARBA00012423"/>
    </source>
</evidence>
<keyword evidence="5" id="KW-0378">Hydrolase</keyword>
<evidence type="ECO:0000259" key="10">
    <source>
        <dbReference type="Pfam" id="PF02230"/>
    </source>
</evidence>
<comment type="catalytic activity">
    <reaction evidence="9">
        <text>S-hexadecanoyl-L-cysteinyl-[protein] + H2O = L-cysteinyl-[protein] + hexadecanoate + H(+)</text>
        <dbReference type="Rhea" id="RHEA:19233"/>
        <dbReference type="Rhea" id="RHEA-COMP:10131"/>
        <dbReference type="Rhea" id="RHEA-COMP:11032"/>
        <dbReference type="ChEBI" id="CHEBI:7896"/>
        <dbReference type="ChEBI" id="CHEBI:15377"/>
        <dbReference type="ChEBI" id="CHEBI:15378"/>
        <dbReference type="ChEBI" id="CHEBI:29950"/>
        <dbReference type="ChEBI" id="CHEBI:74151"/>
        <dbReference type="EC" id="3.1.2.22"/>
    </reaction>
</comment>
<dbReference type="InterPro" id="IPR003140">
    <property type="entry name" value="PLipase/COase/thioEstase"/>
</dbReference>
<name>A0A0C3PDC5_PHLG1</name>
<comment type="function">
    <text evidence="7">Hydrolyzes fatty acids from S-acylated cysteine residues in proteins with a strong preference for palmitoylated G-alpha proteins over other acyl substrates. Mediates the deacylation of G-alpha proteins such as GPA1 in vivo, but has weak or no activity toward palmitoylated Ras proteins. Has weak lysophospholipase activity in vitro; however such activity may not exist in vivo.</text>
</comment>
<protein>
    <recommendedName>
        <fullName evidence="3">Acyl-protein thioesterase 1</fullName>
        <ecNumber evidence="2">3.1.2.22</ecNumber>
    </recommendedName>
    <alternativeName>
        <fullName evidence="8">Palmitoyl-protein hydrolase</fullName>
    </alternativeName>
</protein>
<sequence length="242" mass="26569">MTQVSASMCSPTEDDSAMTVIQLAVLEIPPSQAHSGTVIFLHGLGQHAQQWEPIVRTLAAYLPGVKWVLPQSPLLPITMNEGQLRPAWFDVFHLPPCRSCGLWGICTSVASVEQLIHREMQNVDRPSKVVLAGFSQGASLSMVLALTSLHDLGGVASLSGWIPHRKRQGMSHIEPCLPVFWGYGAEDTEIPEDMGEECIRFLKEGLNFSDDKITLKAYDGLGHAVSDQEVEDLAIWLRSTLL</sequence>
<organism evidence="11 12">
    <name type="scientific">Phlebiopsis gigantea (strain 11061_1 CR5-6)</name>
    <name type="common">White-rot fungus</name>
    <name type="synonym">Peniophora gigantea</name>
    <dbReference type="NCBI Taxonomy" id="745531"/>
    <lineage>
        <taxon>Eukaryota</taxon>
        <taxon>Fungi</taxon>
        <taxon>Dikarya</taxon>
        <taxon>Basidiomycota</taxon>
        <taxon>Agaricomycotina</taxon>
        <taxon>Agaricomycetes</taxon>
        <taxon>Polyporales</taxon>
        <taxon>Phanerochaetaceae</taxon>
        <taxon>Phlebiopsis</taxon>
    </lineage>
</organism>
<dbReference type="InterPro" id="IPR029058">
    <property type="entry name" value="AB_hydrolase_fold"/>
</dbReference>
<keyword evidence="6" id="KW-0276">Fatty acid metabolism</keyword>
<evidence type="ECO:0000313" key="11">
    <source>
        <dbReference type="EMBL" id="KIP03258.1"/>
    </source>
</evidence>
<dbReference type="EMBL" id="KN840625">
    <property type="protein sequence ID" value="KIP03258.1"/>
    <property type="molecule type" value="Genomic_DNA"/>
</dbReference>
<dbReference type="GO" id="GO:0005737">
    <property type="term" value="C:cytoplasm"/>
    <property type="evidence" value="ECO:0007669"/>
    <property type="project" value="TreeGrafter"/>
</dbReference>
<dbReference type="GO" id="GO:0008474">
    <property type="term" value="F:palmitoyl-(protein) hydrolase activity"/>
    <property type="evidence" value="ECO:0007669"/>
    <property type="project" value="UniProtKB-EC"/>
</dbReference>
<feature type="domain" description="Phospholipase/carboxylesterase/thioesterase" evidence="10">
    <location>
        <begin position="29"/>
        <end position="238"/>
    </location>
</feature>
<evidence type="ECO:0000256" key="3">
    <source>
        <dbReference type="ARBA" id="ARBA00014923"/>
    </source>
</evidence>
<dbReference type="SUPFAM" id="SSF53474">
    <property type="entry name" value="alpha/beta-Hydrolases"/>
    <property type="match status" value="1"/>
</dbReference>
<gene>
    <name evidence="11" type="ORF">PHLGIDRAFT_111100</name>
</gene>
<reference evidence="11 12" key="1">
    <citation type="journal article" date="2014" name="PLoS Genet.">
        <title>Analysis of the Phlebiopsis gigantea genome, transcriptome and secretome provides insight into its pioneer colonization strategies of wood.</title>
        <authorList>
            <person name="Hori C."/>
            <person name="Ishida T."/>
            <person name="Igarashi K."/>
            <person name="Samejima M."/>
            <person name="Suzuki H."/>
            <person name="Master E."/>
            <person name="Ferreira P."/>
            <person name="Ruiz-Duenas F.J."/>
            <person name="Held B."/>
            <person name="Canessa P."/>
            <person name="Larrondo L.F."/>
            <person name="Schmoll M."/>
            <person name="Druzhinina I.S."/>
            <person name="Kubicek C.P."/>
            <person name="Gaskell J.A."/>
            <person name="Kersten P."/>
            <person name="St John F."/>
            <person name="Glasner J."/>
            <person name="Sabat G."/>
            <person name="Splinter BonDurant S."/>
            <person name="Syed K."/>
            <person name="Yadav J."/>
            <person name="Mgbeahuruike A.C."/>
            <person name="Kovalchuk A."/>
            <person name="Asiegbu F.O."/>
            <person name="Lackner G."/>
            <person name="Hoffmeister D."/>
            <person name="Rencoret J."/>
            <person name="Gutierrez A."/>
            <person name="Sun H."/>
            <person name="Lindquist E."/>
            <person name="Barry K."/>
            <person name="Riley R."/>
            <person name="Grigoriev I.V."/>
            <person name="Henrissat B."/>
            <person name="Kues U."/>
            <person name="Berka R.M."/>
            <person name="Martinez A.T."/>
            <person name="Covert S.F."/>
            <person name="Blanchette R.A."/>
            <person name="Cullen D."/>
        </authorList>
    </citation>
    <scope>NUCLEOTIDE SEQUENCE [LARGE SCALE GENOMIC DNA]</scope>
    <source>
        <strain evidence="11 12">11061_1 CR5-6</strain>
    </source>
</reference>
<keyword evidence="12" id="KW-1185">Reference proteome</keyword>
<dbReference type="InterPro" id="IPR050565">
    <property type="entry name" value="LYPA1-2/EST-like"/>
</dbReference>
<keyword evidence="6" id="KW-0443">Lipid metabolism</keyword>
<dbReference type="GO" id="GO:0052689">
    <property type="term" value="F:carboxylic ester hydrolase activity"/>
    <property type="evidence" value="ECO:0007669"/>
    <property type="project" value="UniProtKB-KW"/>
</dbReference>
<evidence type="ECO:0000256" key="8">
    <source>
        <dbReference type="ARBA" id="ARBA00031195"/>
    </source>
</evidence>
<dbReference type="GO" id="GO:0006631">
    <property type="term" value="P:fatty acid metabolic process"/>
    <property type="evidence" value="ECO:0007669"/>
    <property type="project" value="UniProtKB-KW"/>
</dbReference>
<accession>A0A0C3PDC5</accession>
<evidence type="ECO:0000256" key="9">
    <source>
        <dbReference type="ARBA" id="ARBA00047337"/>
    </source>
</evidence>
<dbReference type="AlphaFoldDB" id="A0A0C3PDC5"/>
<dbReference type="PANTHER" id="PTHR10655:SF17">
    <property type="entry name" value="LYSOPHOSPHOLIPASE-LIKE PROTEIN 1"/>
    <property type="match status" value="1"/>
</dbReference>
<evidence type="ECO:0000256" key="7">
    <source>
        <dbReference type="ARBA" id="ARBA00029392"/>
    </source>
</evidence>
<dbReference type="OrthoDB" id="2418081at2759"/>
<dbReference type="EC" id="3.1.2.22" evidence="2"/>
<dbReference type="STRING" id="745531.A0A0C3PDC5"/>
<evidence type="ECO:0000256" key="5">
    <source>
        <dbReference type="ARBA" id="ARBA00022801"/>
    </source>
</evidence>
<evidence type="ECO:0000256" key="1">
    <source>
        <dbReference type="ARBA" id="ARBA00006499"/>
    </source>
</evidence>
<dbReference type="HOGENOM" id="CLU_049413_1_0_1"/>
<evidence type="ECO:0000256" key="4">
    <source>
        <dbReference type="ARBA" id="ARBA00022487"/>
    </source>
</evidence>
<comment type="similarity">
    <text evidence="1">Belongs to the AB hydrolase superfamily. AB hydrolase 2 family.</text>
</comment>
<dbReference type="Gene3D" id="3.40.50.1820">
    <property type="entry name" value="alpha/beta hydrolase"/>
    <property type="match status" value="1"/>
</dbReference>
<evidence type="ECO:0000256" key="6">
    <source>
        <dbReference type="ARBA" id="ARBA00022832"/>
    </source>
</evidence>
<dbReference type="Pfam" id="PF02230">
    <property type="entry name" value="Abhydrolase_2"/>
    <property type="match status" value="1"/>
</dbReference>
<keyword evidence="4" id="KW-0719">Serine esterase</keyword>
<dbReference type="Proteomes" id="UP000053257">
    <property type="component" value="Unassembled WGS sequence"/>
</dbReference>
<evidence type="ECO:0000313" key="12">
    <source>
        <dbReference type="Proteomes" id="UP000053257"/>
    </source>
</evidence>